<sequence>MQPNEARRVIESLRKGIPPDGFVRDFTVGRREEIKELQRHLSDAGGTALLLKANYGAGKSHLIRFIREEALEQRFAVSVVTLDSSSAIRFNRMDQIFGAICRNIETPDRCHTKGIRCLLDALKDQIHAKSGGPFWNDLSNGWKWDYSERLDSPALFVAIRAWATGNAKACDLIEDWLLNPWQYRGQRKRLYTHLVENMRKHFRDSRPEWKFYADEVFMFHTGGYAQSWAALRDLERLACAVGLKGLVILFDEFEDVITNLRNVAHQEVAFWNLFHFYSGKQFPGKTFYAVTPGFVEKCKIRLLQKGRWDMDLSMFDALPKFEMSPLSRPHLVSLGEKIVKIHSLAYEWNGQFSVSREDLEAWMKEATTVQLQDRTRQAITTIVKRLDTLFQDAE</sequence>
<dbReference type="AlphaFoldDB" id="A0A109W5V0"/>
<protein>
    <recommendedName>
        <fullName evidence="3">ATP-binding protein</fullName>
    </recommendedName>
</protein>
<dbReference type="STRING" id="888061.AXF15_06100"/>
<dbReference type="Pfam" id="PF10923">
    <property type="entry name" value="BrxC_BrxD"/>
    <property type="match status" value="1"/>
</dbReference>
<evidence type="ECO:0000313" key="1">
    <source>
        <dbReference type="EMBL" id="AMD92716.1"/>
    </source>
</evidence>
<keyword evidence="2" id="KW-1185">Reference proteome</keyword>
<name>A0A109W5V0_9BACT</name>
<dbReference type="OrthoDB" id="5483626at2"/>
<dbReference type="KEGG" id="doa:AXF15_06100"/>
<gene>
    <name evidence="1" type="ORF">AXF15_06100</name>
</gene>
<accession>A0A109W5V0</accession>
<dbReference type="RefSeq" id="WP_066604730.1">
    <property type="nucleotide sequence ID" value="NZ_CP014230.1"/>
</dbReference>
<organism evidence="1 2">
    <name type="scientific">Desulfomicrobium orale DSM 12838</name>
    <dbReference type="NCBI Taxonomy" id="888061"/>
    <lineage>
        <taxon>Bacteria</taxon>
        <taxon>Pseudomonadati</taxon>
        <taxon>Thermodesulfobacteriota</taxon>
        <taxon>Desulfovibrionia</taxon>
        <taxon>Desulfovibrionales</taxon>
        <taxon>Desulfomicrobiaceae</taxon>
        <taxon>Desulfomicrobium</taxon>
    </lineage>
</organism>
<evidence type="ECO:0000313" key="2">
    <source>
        <dbReference type="Proteomes" id="UP000063964"/>
    </source>
</evidence>
<dbReference type="InterPro" id="IPR021228">
    <property type="entry name" value="BrxD"/>
</dbReference>
<dbReference type="InterPro" id="IPR027417">
    <property type="entry name" value="P-loop_NTPase"/>
</dbReference>
<dbReference type="EMBL" id="CP014230">
    <property type="protein sequence ID" value="AMD92716.1"/>
    <property type="molecule type" value="Genomic_DNA"/>
</dbReference>
<reference evidence="2" key="1">
    <citation type="submission" date="2016-02" db="EMBL/GenBank/DDBJ databases">
        <authorList>
            <person name="Holder M.E."/>
            <person name="Ajami N.J."/>
            <person name="Petrosino J.F."/>
        </authorList>
    </citation>
    <scope>NUCLEOTIDE SEQUENCE [LARGE SCALE GENOMIC DNA]</scope>
    <source>
        <strain evidence="2">DSM 12838</strain>
    </source>
</reference>
<proteinExistence type="predicted"/>
<dbReference type="SUPFAM" id="SSF52540">
    <property type="entry name" value="P-loop containing nucleoside triphosphate hydrolases"/>
    <property type="match status" value="1"/>
</dbReference>
<dbReference type="Proteomes" id="UP000063964">
    <property type="component" value="Chromosome"/>
</dbReference>
<evidence type="ECO:0008006" key="3">
    <source>
        <dbReference type="Google" id="ProtNLM"/>
    </source>
</evidence>